<protein>
    <submittedName>
        <fullName evidence="1">Uncharacterized protein</fullName>
    </submittedName>
</protein>
<gene>
    <name evidence="1" type="ORF">GT347_15990</name>
</gene>
<accession>A0A857J9B2</accession>
<name>A0A857J9B2_9BURK</name>
<evidence type="ECO:0000313" key="2">
    <source>
        <dbReference type="Proteomes" id="UP000464787"/>
    </source>
</evidence>
<sequence>MLDQDEFNNARKFALEFVIQALVKVAEKDPLFDAEIKRSLTWLEKISDASSAFKQTAPDAPELSPEFCRTVAGQVKILRGQSL</sequence>
<proteinExistence type="predicted"/>
<dbReference type="KEGG" id="xyk:GT347_15990"/>
<keyword evidence="2" id="KW-1185">Reference proteome</keyword>
<organism evidence="1 2">
    <name type="scientific">Xylophilus rhododendri</name>
    <dbReference type="NCBI Taxonomy" id="2697032"/>
    <lineage>
        <taxon>Bacteria</taxon>
        <taxon>Pseudomonadati</taxon>
        <taxon>Pseudomonadota</taxon>
        <taxon>Betaproteobacteria</taxon>
        <taxon>Burkholderiales</taxon>
        <taxon>Xylophilus</taxon>
    </lineage>
</organism>
<dbReference type="RefSeq" id="WP_160553158.1">
    <property type="nucleotide sequence ID" value="NZ_CP047650.1"/>
</dbReference>
<reference evidence="1 2" key="1">
    <citation type="submission" date="2020-01" db="EMBL/GenBank/DDBJ databases">
        <title>Genome sequencing of strain KACC 21265.</title>
        <authorList>
            <person name="Heo J."/>
            <person name="Kim S.-J."/>
            <person name="Kim J.-S."/>
            <person name="Hong S.-B."/>
            <person name="Kwon S.-W."/>
        </authorList>
    </citation>
    <scope>NUCLEOTIDE SEQUENCE [LARGE SCALE GENOMIC DNA]</scope>
    <source>
        <strain evidence="1 2">KACC 21265</strain>
    </source>
</reference>
<dbReference type="EMBL" id="CP047650">
    <property type="protein sequence ID" value="QHI99345.1"/>
    <property type="molecule type" value="Genomic_DNA"/>
</dbReference>
<dbReference type="Proteomes" id="UP000464787">
    <property type="component" value="Chromosome"/>
</dbReference>
<evidence type="ECO:0000313" key="1">
    <source>
        <dbReference type="EMBL" id="QHI99345.1"/>
    </source>
</evidence>
<dbReference type="AlphaFoldDB" id="A0A857J9B2"/>